<dbReference type="Gene3D" id="3.40.640.10">
    <property type="entry name" value="Type I PLP-dependent aspartate aminotransferase-like (Major domain)"/>
    <property type="match status" value="1"/>
</dbReference>
<protein>
    <submittedName>
        <fullName evidence="6">Uncharacterized protein</fullName>
    </submittedName>
</protein>
<evidence type="ECO:0000313" key="6">
    <source>
        <dbReference type="Ensembl" id="ENSCPGP00000027573.1"/>
    </source>
</evidence>
<dbReference type="InterPro" id="IPR045088">
    <property type="entry name" value="ALAT1/2-like"/>
</dbReference>
<comment type="cofactor">
    <cofactor evidence="1">
        <name>pyridoxal 5'-phosphate</name>
        <dbReference type="ChEBI" id="CHEBI:597326"/>
    </cofactor>
</comment>
<keyword evidence="5" id="KW-0663">Pyridoxal phosphate</keyword>
<keyword evidence="3" id="KW-0032">Aminotransferase</keyword>
<dbReference type="PANTHER" id="PTHR11751:SF308">
    <property type="entry name" value="ALANINE AMINOTRANSFERASE 1"/>
    <property type="match status" value="1"/>
</dbReference>
<organism evidence="6 7">
    <name type="scientific">Calidris pygmaea</name>
    <name type="common">Spoon-billed sandpiper</name>
    <dbReference type="NCBI Taxonomy" id="425635"/>
    <lineage>
        <taxon>Eukaryota</taxon>
        <taxon>Metazoa</taxon>
        <taxon>Chordata</taxon>
        <taxon>Craniata</taxon>
        <taxon>Vertebrata</taxon>
        <taxon>Euteleostomi</taxon>
        <taxon>Archelosauria</taxon>
        <taxon>Archosauria</taxon>
        <taxon>Dinosauria</taxon>
        <taxon>Saurischia</taxon>
        <taxon>Theropoda</taxon>
        <taxon>Coelurosauria</taxon>
        <taxon>Aves</taxon>
        <taxon>Neognathae</taxon>
        <taxon>Neoaves</taxon>
        <taxon>Charadriiformes</taxon>
        <taxon>Scolopacidae</taxon>
        <taxon>Calidris</taxon>
    </lineage>
</organism>
<reference evidence="6" key="2">
    <citation type="submission" date="2025-09" db="UniProtKB">
        <authorList>
            <consortium name="Ensembl"/>
        </authorList>
    </citation>
    <scope>IDENTIFICATION</scope>
</reference>
<dbReference type="PANTHER" id="PTHR11751">
    <property type="entry name" value="ALANINE AMINOTRANSFERASE"/>
    <property type="match status" value="1"/>
</dbReference>
<accession>A0A8C3KUH1</accession>
<evidence type="ECO:0000256" key="2">
    <source>
        <dbReference type="ARBA" id="ARBA00011738"/>
    </source>
</evidence>
<evidence type="ECO:0000256" key="3">
    <source>
        <dbReference type="ARBA" id="ARBA00022576"/>
    </source>
</evidence>
<name>A0A8C3KUH1_9CHAR</name>
<comment type="subunit">
    <text evidence="2">Homodimer.</text>
</comment>
<dbReference type="GO" id="GO:0008483">
    <property type="term" value="F:transaminase activity"/>
    <property type="evidence" value="ECO:0007669"/>
    <property type="project" value="UniProtKB-KW"/>
</dbReference>
<dbReference type="SUPFAM" id="SSF53383">
    <property type="entry name" value="PLP-dependent transferases"/>
    <property type="match status" value="1"/>
</dbReference>
<dbReference type="Proteomes" id="UP000694419">
    <property type="component" value="Unplaced"/>
</dbReference>
<dbReference type="InterPro" id="IPR015424">
    <property type="entry name" value="PyrdxlP-dep_Trfase"/>
</dbReference>
<dbReference type="AlphaFoldDB" id="A0A8C3KUH1"/>
<evidence type="ECO:0000256" key="5">
    <source>
        <dbReference type="ARBA" id="ARBA00022898"/>
    </source>
</evidence>
<evidence type="ECO:0000313" key="7">
    <source>
        <dbReference type="Proteomes" id="UP000694419"/>
    </source>
</evidence>
<keyword evidence="7" id="KW-1185">Reference proteome</keyword>
<reference evidence="6" key="1">
    <citation type="submission" date="2025-08" db="UniProtKB">
        <authorList>
            <consortium name="Ensembl"/>
        </authorList>
    </citation>
    <scope>IDENTIFICATION</scope>
</reference>
<dbReference type="InterPro" id="IPR015421">
    <property type="entry name" value="PyrdxlP-dep_Trfase_major"/>
</dbReference>
<sequence length="150" mass="15439">MVAAICAYPQLLGAGFLPEDAKRRAAQVLRHLQGGSPGTERWGGQPCHGGGGDMVARYLERRDGGTPSDPRCIVPCGGTAADVLTLVVDETAAVPTGVLVPVPGPPLLGGATGLAGAVAVPYPLAEERGWDVDGETVRRVLGQARERSHP</sequence>
<proteinExistence type="predicted"/>
<evidence type="ECO:0000256" key="1">
    <source>
        <dbReference type="ARBA" id="ARBA00001933"/>
    </source>
</evidence>
<keyword evidence="4" id="KW-0808">Transferase</keyword>
<dbReference type="Gene3D" id="1.10.287.1970">
    <property type="match status" value="1"/>
</dbReference>
<dbReference type="Ensembl" id="ENSCPGT00000030099.1">
    <property type="protein sequence ID" value="ENSCPGP00000027573.1"/>
    <property type="gene ID" value="ENSCPGG00000019014.1"/>
</dbReference>
<evidence type="ECO:0000256" key="4">
    <source>
        <dbReference type="ARBA" id="ARBA00022679"/>
    </source>
</evidence>